<dbReference type="Proteomes" id="UP000688137">
    <property type="component" value="Unassembled WGS sequence"/>
</dbReference>
<gene>
    <name evidence="1" type="ORF">PPRIM_AZ9-3.1.T0140123</name>
</gene>
<reference evidence="1" key="1">
    <citation type="submission" date="2021-01" db="EMBL/GenBank/DDBJ databases">
        <authorList>
            <consortium name="Genoscope - CEA"/>
            <person name="William W."/>
        </authorList>
    </citation>
    <scope>NUCLEOTIDE SEQUENCE</scope>
</reference>
<comment type="caution">
    <text evidence="1">The sequence shown here is derived from an EMBL/GenBank/DDBJ whole genome shotgun (WGS) entry which is preliminary data.</text>
</comment>
<sequence>MKINKNIPNYLKLPHLGHQWKFLKNIELNTFINSSMEYSCKNNNSSLMINSNNICPNRTQYEEIPQNNKRRLIKSQSIDTNQQLDQIDSVKESNCGQVKKIAENLIKQQNNKKLTDKQQNNSSLKNQLSLNNQTIQKPHLQKCQSLYQLQNETKQQEINQLNSFTQFFQLIQNQTKSKVKKRQCQVNFFKKSQSMDNIDVVEQQKKIKKLLLQSTIRIKPKFSSTINIQDLLQQN</sequence>
<keyword evidence="2" id="KW-1185">Reference proteome</keyword>
<name>A0A8S1K7D1_PARPR</name>
<evidence type="ECO:0000313" key="1">
    <source>
        <dbReference type="EMBL" id="CAD8049705.1"/>
    </source>
</evidence>
<protein>
    <submittedName>
        <fullName evidence="1">Uncharacterized protein</fullName>
    </submittedName>
</protein>
<accession>A0A8S1K7D1</accession>
<dbReference type="EMBL" id="CAJJDM010000011">
    <property type="protein sequence ID" value="CAD8049705.1"/>
    <property type="molecule type" value="Genomic_DNA"/>
</dbReference>
<proteinExistence type="predicted"/>
<dbReference type="OMA" id="KLPHLGH"/>
<evidence type="ECO:0000313" key="2">
    <source>
        <dbReference type="Proteomes" id="UP000688137"/>
    </source>
</evidence>
<dbReference type="AlphaFoldDB" id="A0A8S1K7D1"/>
<organism evidence="1 2">
    <name type="scientific">Paramecium primaurelia</name>
    <dbReference type="NCBI Taxonomy" id="5886"/>
    <lineage>
        <taxon>Eukaryota</taxon>
        <taxon>Sar</taxon>
        <taxon>Alveolata</taxon>
        <taxon>Ciliophora</taxon>
        <taxon>Intramacronucleata</taxon>
        <taxon>Oligohymenophorea</taxon>
        <taxon>Peniculida</taxon>
        <taxon>Parameciidae</taxon>
        <taxon>Paramecium</taxon>
    </lineage>
</organism>